<dbReference type="InterPro" id="IPR011611">
    <property type="entry name" value="PfkB_dom"/>
</dbReference>
<reference evidence="8" key="1">
    <citation type="submission" date="2020-02" db="EMBL/GenBank/DDBJ databases">
        <authorList>
            <person name="Meier V. D."/>
        </authorList>
    </citation>
    <scope>NUCLEOTIDE SEQUENCE</scope>
    <source>
        <strain evidence="8">AVDCRST_MAG19</strain>
    </source>
</reference>
<dbReference type="Pfam" id="PF00294">
    <property type="entry name" value="PfkB"/>
    <property type="match status" value="1"/>
</dbReference>
<keyword evidence="3" id="KW-0547">Nucleotide-binding</keyword>
<evidence type="ECO:0000256" key="6">
    <source>
        <dbReference type="SAM" id="MobiDB-lite"/>
    </source>
</evidence>
<feature type="domain" description="Carbohydrate kinase PfkB" evidence="7">
    <location>
        <begin position="250"/>
        <end position="342"/>
    </location>
</feature>
<evidence type="ECO:0000256" key="3">
    <source>
        <dbReference type="ARBA" id="ARBA00022741"/>
    </source>
</evidence>
<dbReference type="SUPFAM" id="SSF53613">
    <property type="entry name" value="Ribokinase-like"/>
    <property type="match status" value="1"/>
</dbReference>
<comment type="similarity">
    <text evidence="1">Belongs to the carbohydrate kinase PfkB family.</text>
</comment>
<name>A0A6J4VQ90_9BACT</name>
<proteinExistence type="inferred from homology"/>
<protein>
    <submittedName>
        <fullName evidence="8">PfkB</fullName>
    </submittedName>
</protein>
<dbReference type="PANTHER" id="PTHR43085">
    <property type="entry name" value="HEXOKINASE FAMILY MEMBER"/>
    <property type="match status" value="1"/>
</dbReference>
<keyword evidence="2" id="KW-0808">Transferase</keyword>
<keyword evidence="4" id="KW-0418">Kinase</keyword>
<dbReference type="Gene3D" id="3.40.1190.20">
    <property type="match status" value="1"/>
</dbReference>
<dbReference type="GO" id="GO:0005524">
    <property type="term" value="F:ATP binding"/>
    <property type="evidence" value="ECO:0007669"/>
    <property type="project" value="UniProtKB-KW"/>
</dbReference>
<dbReference type="InterPro" id="IPR029056">
    <property type="entry name" value="Ribokinase-like"/>
</dbReference>
<dbReference type="InterPro" id="IPR050306">
    <property type="entry name" value="PfkB_Carbo_kinase"/>
</dbReference>
<accession>A0A6J4VQ90</accession>
<dbReference type="PANTHER" id="PTHR43085:SF1">
    <property type="entry name" value="PSEUDOURIDINE KINASE-RELATED"/>
    <property type="match status" value="1"/>
</dbReference>
<feature type="region of interest" description="Disordered" evidence="6">
    <location>
        <begin position="1"/>
        <end position="66"/>
    </location>
</feature>
<evidence type="ECO:0000259" key="7">
    <source>
        <dbReference type="Pfam" id="PF00294"/>
    </source>
</evidence>
<evidence type="ECO:0000313" key="8">
    <source>
        <dbReference type="EMBL" id="CAA9582009.1"/>
    </source>
</evidence>
<dbReference type="EMBL" id="CADCWL010000231">
    <property type="protein sequence ID" value="CAA9582009.1"/>
    <property type="molecule type" value="Genomic_DNA"/>
</dbReference>
<evidence type="ECO:0000256" key="1">
    <source>
        <dbReference type="ARBA" id="ARBA00010688"/>
    </source>
</evidence>
<keyword evidence="5" id="KW-0067">ATP-binding</keyword>
<evidence type="ECO:0000256" key="5">
    <source>
        <dbReference type="ARBA" id="ARBA00022840"/>
    </source>
</evidence>
<organism evidence="8">
    <name type="scientific">uncultured Thermomicrobiales bacterium</name>
    <dbReference type="NCBI Taxonomy" id="1645740"/>
    <lineage>
        <taxon>Bacteria</taxon>
        <taxon>Pseudomonadati</taxon>
        <taxon>Thermomicrobiota</taxon>
        <taxon>Thermomicrobia</taxon>
        <taxon>Thermomicrobiales</taxon>
        <taxon>environmental samples</taxon>
    </lineage>
</organism>
<evidence type="ECO:0000256" key="2">
    <source>
        <dbReference type="ARBA" id="ARBA00022679"/>
    </source>
</evidence>
<evidence type="ECO:0000256" key="4">
    <source>
        <dbReference type="ARBA" id="ARBA00022777"/>
    </source>
</evidence>
<dbReference type="AlphaFoldDB" id="A0A6J4VQ90"/>
<sequence length="361" mass="37901">MRRANRGVGSAGDVTSPRLGTPSPGRVASGGPPRRERDPSLPPRITRGRGDAPGRQALGANRPLRGMQTQRTPQYLVIGHIVADLLPDGTAVLGGTALYSALTAARLGWRVGVLTRGAYGRTIDGVAIPSLEEFADEISIISQDAESPTVFVNEYAAGRRTQTIRTWAGSIDLRGLPPHWGNARVAHLGPVAQEIDPRQVGSLTASFLGATPQGWMREWPRGGGGRVKLGHLRLPAELMGRLDAIVVSDEEIHLAREAVERVGARRLGVVTLGEQGARIVYGGQRAELPGVPVKTADLTGAGDVFAAAFFVKAADRDVSAVTAGRFANAVAALSLRGVGPSSVPSLAEVEALLADETAGRR</sequence>
<gene>
    <name evidence="8" type="ORF">AVDCRST_MAG19-4131</name>
</gene>
<dbReference type="GO" id="GO:0016301">
    <property type="term" value="F:kinase activity"/>
    <property type="evidence" value="ECO:0007669"/>
    <property type="project" value="UniProtKB-KW"/>
</dbReference>